<name>F2E183_HORVV</name>
<reference evidence="1" key="1">
    <citation type="journal article" date="2011" name="Plant Physiol.">
        <title>Comprehensive sequence analysis of 24,783 barley full-length cDNAs derived from 12 clone libraries.</title>
        <authorList>
            <person name="Matsumoto T."/>
            <person name="Tanaka T."/>
            <person name="Sakai H."/>
            <person name="Amano N."/>
            <person name="Kanamori H."/>
            <person name="Kurita K."/>
            <person name="Kikuta A."/>
            <person name="Kamiya K."/>
            <person name="Yamamoto M."/>
            <person name="Ikawa H."/>
            <person name="Fujii N."/>
            <person name="Hori K."/>
            <person name="Itoh T."/>
            <person name="Sato K."/>
        </authorList>
    </citation>
    <scope>NUCLEOTIDE SEQUENCE</scope>
    <source>
        <tissue evidence="1">Shoot and root</tissue>
    </source>
</reference>
<dbReference type="AlphaFoldDB" id="F2E183"/>
<evidence type="ECO:0000313" key="1">
    <source>
        <dbReference type="EMBL" id="BAK01105.1"/>
    </source>
</evidence>
<protein>
    <submittedName>
        <fullName evidence="1">Predicted protein</fullName>
    </submittedName>
</protein>
<proteinExistence type="evidence at transcript level"/>
<organism evidence="1">
    <name type="scientific">Hordeum vulgare subsp. vulgare</name>
    <name type="common">Domesticated barley</name>
    <dbReference type="NCBI Taxonomy" id="112509"/>
    <lineage>
        <taxon>Eukaryota</taxon>
        <taxon>Viridiplantae</taxon>
        <taxon>Streptophyta</taxon>
        <taxon>Embryophyta</taxon>
        <taxon>Tracheophyta</taxon>
        <taxon>Spermatophyta</taxon>
        <taxon>Magnoliopsida</taxon>
        <taxon>Liliopsida</taxon>
        <taxon>Poales</taxon>
        <taxon>Poaceae</taxon>
        <taxon>BOP clade</taxon>
        <taxon>Pooideae</taxon>
        <taxon>Triticodae</taxon>
        <taxon>Triticeae</taxon>
        <taxon>Hordeinae</taxon>
        <taxon>Hordeum</taxon>
    </lineage>
</organism>
<accession>F2E183</accession>
<sequence length="34" mass="3623">MCFQEGKLLNKMEDDGHGAVHLCTSSRADMVAGA</sequence>
<dbReference type="EMBL" id="AK369904">
    <property type="protein sequence ID" value="BAK01105.1"/>
    <property type="molecule type" value="mRNA"/>
</dbReference>